<organism evidence="1 2">
    <name type="scientific">Rubroshorea leprosula</name>
    <dbReference type="NCBI Taxonomy" id="152421"/>
    <lineage>
        <taxon>Eukaryota</taxon>
        <taxon>Viridiplantae</taxon>
        <taxon>Streptophyta</taxon>
        <taxon>Embryophyta</taxon>
        <taxon>Tracheophyta</taxon>
        <taxon>Spermatophyta</taxon>
        <taxon>Magnoliopsida</taxon>
        <taxon>eudicotyledons</taxon>
        <taxon>Gunneridae</taxon>
        <taxon>Pentapetalae</taxon>
        <taxon>rosids</taxon>
        <taxon>malvids</taxon>
        <taxon>Malvales</taxon>
        <taxon>Dipterocarpaceae</taxon>
        <taxon>Rubroshorea</taxon>
    </lineage>
</organism>
<evidence type="ECO:0000313" key="2">
    <source>
        <dbReference type="Proteomes" id="UP001054252"/>
    </source>
</evidence>
<protein>
    <submittedName>
        <fullName evidence="1">Uncharacterized protein</fullName>
    </submittedName>
</protein>
<gene>
    <name evidence="1" type="ORF">SLEP1_g14959</name>
</gene>
<reference evidence="1 2" key="1">
    <citation type="journal article" date="2021" name="Commun. Biol.">
        <title>The genome of Shorea leprosula (Dipterocarpaceae) highlights the ecological relevance of drought in aseasonal tropical rainforests.</title>
        <authorList>
            <person name="Ng K.K.S."/>
            <person name="Kobayashi M.J."/>
            <person name="Fawcett J.A."/>
            <person name="Hatakeyama M."/>
            <person name="Paape T."/>
            <person name="Ng C.H."/>
            <person name="Ang C.C."/>
            <person name="Tnah L.H."/>
            <person name="Lee C.T."/>
            <person name="Nishiyama T."/>
            <person name="Sese J."/>
            <person name="O'Brien M.J."/>
            <person name="Copetti D."/>
            <person name="Mohd Noor M.I."/>
            <person name="Ong R.C."/>
            <person name="Putra M."/>
            <person name="Sireger I.Z."/>
            <person name="Indrioko S."/>
            <person name="Kosugi Y."/>
            <person name="Izuno A."/>
            <person name="Isagi Y."/>
            <person name="Lee S.L."/>
            <person name="Shimizu K.K."/>
        </authorList>
    </citation>
    <scope>NUCLEOTIDE SEQUENCE [LARGE SCALE GENOMIC DNA]</scope>
    <source>
        <strain evidence="1">214</strain>
    </source>
</reference>
<proteinExistence type="predicted"/>
<name>A0AAV5IKT6_9ROSI</name>
<sequence>MVSFGNFSTVLKHNALFLDCLLTVSRLFLHRPLAFGLRVDGPWDCQLLDTWLSVFSGQGSGKRKRDFSVLPPIPVLFEPEPMDVYIDPVAFGFFLG</sequence>
<comment type="caution">
    <text evidence="1">The sequence shown here is derived from an EMBL/GenBank/DDBJ whole genome shotgun (WGS) entry which is preliminary data.</text>
</comment>
<accession>A0AAV5IKT6</accession>
<dbReference type="Proteomes" id="UP001054252">
    <property type="component" value="Unassembled WGS sequence"/>
</dbReference>
<evidence type="ECO:0000313" key="1">
    <source>
        <dbReference type="EMBL" id="GKV02526.1"/>
    </source>
</evidence>
<dbReference type="EMBL" id="BPVZ01000019">
    <property type="protein sequence ID" value="GKV02526.1"/>
    <property type="molecule type" value="Genomic_DNA"/>
</dbReference>
<dbReference type="AlphaFoldDB" id="A0AAV5IKT6"/>
<keyword evidence="2" id="KW-1185">Reference proteome</keyword>